<dbReference type="Gene3D" id="3.30.730.10">
    <property type="entry name" value="AP2/ERF domain"/>
    <property type="match status" value="1"/>
</dbReference>
<evidence type="ECO:0000256" key="6">
    <source>
        <dbReference type="SAM" id="MobiDB-lite"/>
    </source>
</evidence>
<organism evidence="8">
    <name type="scientific">Physcomitrium patens</name>
    <name type="common">Spreading-leaved earth moss</name>
    <name type="synonym">Physcomitrella patens</name>
    <dbReference type="NCBI Taxonomy" id="3218"/>
    <lineage>
        <taxon>Eukaryota</taxon>
        <taxon>Viridiplantae</taxon>
        <taxon>Streptophyta</taxon>
        <taxon>Embryophyta</taxon>
        <taxon>Bryophyta</taxon>
        <taxon>Bryophytina</taxon>
        <taxon>Bryopsida</taxon>
        <taxon>Funariidae</taxon>
        <taxon>Funariales</taxon>
        <taxon>Funariaceae</taxon>
        <taxon>Physcomitrium</taxon>
    </lineage>
</organism>
<dbReference type="Proteomes" id="UP000006727">
    <property type="component" value="Chromosome 21"/>
</dbReference>
<dbReference type="KEGG" id="ppp:112274089"/>
<evidence type="ECO:0000259" key="7">
    <source>
        <dbReference type="PROSITE" id="PS51032"/>
    </source>
</evidence>
<dbReference type="EnsemblPlants" id="Pp3c21_8710V3.2">
    <property type="protein sequence ID" value="Pp3c21_8710V3.2"/>
    <property type="gene ID" value="Pp3c21_8710"/>
</dbReference>
<dbReference type="InterPro" id="IPR036955">
    <property type="entry name" value="AP2/ERF_dom_sf"/>
</dbReference>
<keyword evidence="10" id="KW-1185">Reference proteome</keyword>
<protein>
    <recommendedName>
        <fullName evidence="7">AP2/ERF domain-containing protein</fullName>
    </recommendedName>
</protein>
<dbReference type="PaxDb" id="3218-PP1S345_35V6.1"/>
<dbReference type="PANTHER" id="PTHR31677:SF254">
    <property type="entry name" value="AP2_ERF DOMAIN-CONTAINING PROTEIN"/>
    <property type="match status" value="1"/>
</dbReference>
<feature type="region of interest" description="Disordered" evidence="6">
    <location>
        <begin position="270"/>
        <end position="289"/>
    </location>
</feature>
<dbReference type="PANTHER" id="PTHR31677">
    <property type="entry name" value="AP2 DOMAIN CLASS TRANSCRIPTION FACTOR"/>
    <property type="match status" value="1"/>
</dbReference>
<evidence type="ECO:0000256" key="3">
    <source>
        <dbReference type="ARBA" id="ARBA00023125"/>
    </source>
</evidence>
<dbReference type="PRINTS" id="PR00367">
    <property type="entry name" value="ETHRSPELEMNT"/>
</dbReference>
<evidence type="ECO:0000313" key="9">
    <source>
        <dbReference type="EnsemblPlants" id="Pp3c21_8710V3.1"/>
    </source>
</evidence>
<dbReference type="SUPFAM" id="SSF54171">
    <property type="entry name" value="DNA-binding domain"/>
    <property type="match status" value="1"/>
</dbReference>
<keyword evidence="2" id="KW-0805">Transcription regulation</keyword>
<feature type="region of interest" description="Disordered" evidence="6">
    <location>
        <begin position="1"/>
        <end position="25"/>
    </location>
</feature>
<keyword evidence="4" id="KW-0804">Transcription</keyword>
<evidence type="ECO:0000256" key="4">
    <source>
        <dbReference type="ARBA" id="ARBA00023163"/>
    </source>
</evidence>
<dbReference type="SMART" id="SM00380">
    <property type="entry name" value="AP2"/>
    <property type="match status" value="1"/>
</dbReference>
<dbReference type="GO" id="GO:0003700">
    <property type="term" value="F:DNA-binding transcription factor activity"/>
    <property type="evidence" value="ECO:0007669"/>
    <property type="project" value="InterPro"/>
</dbReference>
<gene>
    <name evidence="9" type="primary">LOC112274089</name>
    <name evidence="8" type="ORF">PHYPA_025903</name>
</gene>
<reference evidence="8 10" key="2">
    <citation type="journal article" date="2018" name="Plant J.">
        <title>The Physcomitrella patens chromosome-scale assembly reveals moss genome structure and evolution.</title>
        <authorList>
            <person name="Lang D."/>
            <person name="Ullrich K.K."/>
            <person name="Murat F."/>
            <person name="Fuchs J."/>
            <person name="Jenkins J."/>
            <person name="Haas F.B."/>
            <person name="Piednoel M."/>
            <person name="Gundlach H."/>
            <person name="Van Bel M."/>
            <person name="Meyberg R."/>
            <person name="Vives C."/>
            <person name="Morata J."/>
            <person name="Symeonidi A."/>
            <person name="Hiss M."/>
            <person name="Muchero W."/>
            <person name="Kamisugi Y."/>
            <person name="Saleh O."/>
            <person name="Blanc G."/>
            <person name="Decker E.L."/>
            <person name="van Gessel N."/>
            <person name="Grimwood J."/>
            <person name="Hayes R.D."/>
            <person name="Graham S.W."/>
            <person name="Gunter L.E."/>
            <person name="McDaniel S.F."/>
            <person name="Hoernstein S.N.W."/>
            <person name="Larsson A."/>
            <person name="Li F.W."/>
            <person name="Perroud P.F."/>
            <person name="Phillips J."/>
            <person name="Ranjan P."/>
            <person name="Rokshar D.S."/>
            <person name="Rothfels C.J."/>
            <person name="Schneider L."/>
            <person name="Shu S."/>
            <person name="Stevenson D.W."/>
            <person name="Thummler F."/>
            <person name="Tillich M."/>
            <person name="Villarreal Aguilar J.C."/>
            <person name="Widiez T."/>
            <person name="Wong G.K."/>
            <person name="Wymore A."/>
            <person name="Zhang Y."/>
            <person name="Zimmer A.D."/>
            <person name="Quatrano R.S."/>
            <person name="Mayer K.F.X."/>
            <person name="Goodstein D."/>
            <person name="Casacuberta J.M."/>
            <person name="Vandepoele K."/>
            <person name="Reski R."/>
            <person name="Cuming A.C."/>
            <person name="Tuskan G.A."/>
            <person name="Maumus F."/>
            <person name="Salse J."/>
            <person name="Schmutz J."/>
            <person name="Rensing S.A."/>
        </authorList>
    </citation>
    <scope>NUCLEOTIDE SEQUENCE [LARGE SCALE GENOMIC DNA]</scope>
    <source>
        <strain evidence="9 10">cv. Gransden 2004</strain>
    </source>
</reference>
<sequence>MGEMAARAVDRKSGSKKAKMAQEGKYRGVRRRPWGRYAAEIRDPHTRERRWLGTFDTAEQAAVAYDLAARSMRGLKARTNFVYPTHQTCLMSAALAASRASGQSNGDGFFGGTSSGKHGRKMDWSMALMPGGNDESVGVPGRSNFRVGLMDTMPDPHSEPAYRHMYETVERLASAISDPRPRNSPHKNDDFLRKSANRETIDDSKSSETREQWAVHDVQEFNRCHGLEQSIVESSVMRGGRGCVTVEVSSLEGNCLGDQPTSHYQVTVSNGSTLTRNDDPLRSSDNAQSSRASCSSKFYEHLAGTLSQVVFKYVNVDKELPAVGSNSVHRSLVDSSNCFLTTEVSHSEDSTTLPVSSFVDTATSLDSARLLSIPVEALEPCSGAEMFCNSPIFNQNNDKLQSIFPSTVSFAMHTNDQQADWPCSNLNQPSVTHLDTWNGVTYEPSESWGNLCELPAVWQYYADPEMVANDMEGEMIDVTHELAMRTSSDCRNFQDNDCGDCFTVGNWEFSHCDTAESSMSAINGDEYFCKDKYTNHGDHVDMSSFRI</sequence>
<dbReference type="InterPro" id="IPR001471">
    <property type="entry name" value="AP2/ERF_dom"/>
</dbReference>
<dbReference type="PROSITE" id="PS51032">
    <property type="entry name" value="AP2_ERF"/>
    <property type="match status" value="1"/>
</dbReference>
<evidence type="ECO:0000313" key="8">
    <source>
        <dbReference type="EMBL" id="PNR31780.1"/>
    </source>
</evidence>
<feature type="region of interest" description="Disordered" evidence="6">
    <location>
        <begin position="173"/>
        <end position="211"/>
    </location>
</feature>
<reference evidence="9" key="3">
    <citation type="submission" date="2020-12" db="UniProtKB">
        <authorList>
            <consortium name="EnsemblPlants"/>
        </authorList>
    </citation>
    <scope>IDENTIFICATION</scope>
</reference>
<evidence type="ECO:0000256" key="1">
    <source>
        <dbReference type="ARBA" id="ARBA00004123"/>
    </source>
</evidence>
<feature type="domain" description="AP2/ERF" evidence="7">
    <location>
        <begin position="25"/>
        <end position="82"/>
    </location>
</feature>
<reference evidence="8 10" key="1">
    <citation type="journal article" date="2008" name="Science">
        <title>The Physcomitrella genome reveals evolutionary insights into the conquest of land by plants.</title>
        <authorList>
            <person name="Rensing S."/>
            <person name="Lang D."/>
            <person name="Zimmer A."/>
            <person name="Terry A."/>
            <person name="Salamov A."/>
            <person name="Shapiro H."/>
            <person name="Nishiyama T."/>
            <person name="Perroud P.-F."/>
            <person name="Lindquist E."/>
            <person name="Kamisugi Y."/>
            <person name="Tanahashi T."/>
            <person name="Sakakibara K."/>
            <person name="Fujita T."/>
            <person name="Oishi K."/>
            <person name="Shin-I T."/>
            <person name="Kuroki Y."/>
            <person name="Toyoda A."/>
            <person name="Suzuki Y."/>
            <person name="Hashimoto A."/>
            <person name="Yamaguchi K."/>
            <person name="Sugano A."/>
            <person name="Kohara Y."/>
            <person name="Fujiyama A."/>
            <person name="Anterola A."/>
            <person name="Aoki S."/>
            <person name="Ashton N."/>
            <person name="Barbazuk W.B."/>
            <person name="Barker E."/>
            <person name="Bennetzen J."/>
            <person name="Bezanilla M."/>
            <person name="Blankenship R."/>
            <person name="Cho S.H."/>
            <person name="Dutcher S."/>
            <person name="Estelle M."/>
            <person name="Fawcett J.A."/>
            <person name="Gundlach H."/>
            <person name="Hanada K."/>
            <person name="Heyl A."/>
            <person name="Hicks K.A."/>
            <person name="Hugh J."/>
            <person name="Lohr M."/>
            <person name="Mayer K."/>
            <person name="Melkozernov A."/>
            <person name="Murata T."/>
            <person name="Nelson D."/>
            <person name="Pils B."/>
            <person name="Prigge M."/>
            <person name="Reiss B."/>
            <person name="Renner T."/>
            <person name="Rombauts S."/>
            <person name="Rushton P."/>
            <person name="Sanderfoot A."/>
            <person name="Schween G."/>
            <person name="Shiu S.-H."/>
            <person name="Stueber K."/>
            <person name="Theodoulou F.L."/>
            <person name="Tu H."/>
            <person name="Van de Peer Y."/>
            <person name="Verrier P.J."/>
            <person name="Waters E."/>
            <person name="Wood A."/>
            <person name="Yang L."/>
            <person name="Cove D."/>
            <person name="Cuming A."/>
            <person name="Hasebe M."/>
            <person name="Lucas S."/>
            <person name="Mishler D.B."/>
            <person name="Reski R."/>
            <person name="Grigoriev I."/>
            <person name="Quatrano R.S."/>
            <person name="Boore J.L."/>
        </authorList>
    </citation>
    <scope>NUCLEOTIDE SEQUENCE [LARGE SCALE GENOMIC DNA]</scope>
    <source>
        <strain evidence="9 10">cv. Gransden 2004</strain>
    </source>
</reference>
<dbReference type="GO" id="GO:0003677">
    <property type="term" value="F:DNA binding"/>
    <property type="evidence" value="ECO:0007669"/>
    <property type="project" value="UniProtKB-KW"/>
</dbReference>
<evidence type="ECO:0000256" key="5">
    <source>
        <dbReference type="ARBA" id="ARBA00023242"/>
    </source>
</evidence>
<dbReference type="GeneID" id="112274089"/>
<dbReference type="InterPro" id="IPR016177">
    <property type="entry name" value="DNA-bd_dom_sf"/>
</dbReference>
<keyword evidence="5" id="KW-0539">Nucleus</keyword>
<evidence type="ECO:0000313" key="10">
    <source>
        <dbReference type="Proteomes" id="UP000006727"/>
    </source>
</evidence>
<feature type="compositionally biased region" description="Basic and acidic residues" evidence="6">
    <location>
        <begin position="186"/>
        <end position="211"/>
    </location>
</feature>
<dbReference type="GO" id="GO:0005634">
    <property type="term" value="C:nucleus"/>
    <property type="evidence" value="ECO:0007669"/>
    <property type="project" value="UniProtKB-SubCell"/>
</dbReference>
<dbReference type="CDD" id="cd00018">
    <property type="entry name" value="AP2"/>
    <property type="match status" value="1"/>
</dbReference>
<dbReference type="EnsemblPlants" id="Pp3c21_8710V3.1">
    <property type="protein sequence ID" value="Pp3c21_8710V3.1"/>
    <property type="gene ID" value="Pp3c21_8710"/>
</dbReference>
<dbReference type="Gramene" id="Pp3c21_8710V3.1">
    <property type="protein sequence ID" value="Pp3c21_8710V3.1"/>
    <property type="gene ID" value="Pp3c21_8710"/>
</dbReference>
<dbReference type="AlphaFoldDB" id="A0A2K1IR75"/>
<comment type="subcellular location">
    <subcellularLocation>
        <location evidence="1">Nucleus</location>
    </subcellularLocation>
</comment>
<dbReference type="RefSeq" id="XP_024359020.1">
    <property type="nucleotide sequence ID" value="XM_024503252.2"/>
</dbReference>
<proteinExistence type="predicted"/>
<dbReference type="Pfam" id="PF00847">
    <property type="entry name" value="AP2"/>
    <property type="match status" value="1"/>
</dbReference>
<keyword evidence="3" id="KW-0238">DNA-binding</keyword>
<dbReference type="Gramene" id="Pp3c21_8710V3.2">
    <property type="protein sequence ID" value="Pp3c21_8710V3.2"/>
    <property type="gene ID" value="Pp3c21_8710"/>
</dbReference>
<dbReference type="EMBL" id="ABEU02000021">
    <property type="protein sequence ID" value="PNR31780.1"/>
    <property type="molecule type" value="Genomic_DNA"/>
</dbReference>
<accession>A0A2K1IR75</accession>
<name>A0A2K1IR75_PHYPA</name>
<evidence type="ECO:0000256" key="2">
    <source>
        <dbReference type="ARBA" id="ARBA00023015"/>
    </source>
</evidence>
<dbReference type="FunFam" id="3.30.730.10:FF:000001">
    <property type="entry name" value="Ethylene-responsive transcription factor 2"/>
    <property type="match status" value="1"/>
</dbReference>